<evidence type="ECO:0000259" key="1">
    <source>
        <dbReference type="Pfam" id="PF18593"/>
    </source>
</evidence>
<organism evidence="2 3">
    <name type="scientific">Paraburkholderia translucens</name>
    <dbReference type="NCBI Taxonomy" id="2886945"/>
    <lineage>
        <taxon>Bacteria</taxon>
        <taxon>Pseudomonadati</taxon>
        <taxon>Pseudomonadota</taxon>
        <taxon>Betaproteobacteria</taxon>
        <taxon>Burkholderiales</taxon>
        <taxon>Burkholderiaceae</taxon>
        <taxon>Paraburkholderia</taxon>
    </lineage>
</organism>
<sequence length="196" mass="22557">MISKDRYPAMRHAINVYFGQDFELFGDTVPEIVARYKRDDSHRQADLIREIDSFVGEHPDDLDAAFERDHGSAFDPQLWGYTTSAFLDELKRLLSEQFTSRRAWAIACRPAHPRVAKYALVPRHLHEGQSALFQPATRTPSRTIRRPDVRVSSCLHCRCMWAATASTTCTMADRIVRNASFRSGNNDSRRIRHFGF</sequence>
<evidence type="ECO:0000313" key="2">
    <source>
        <dbReference type="EMBL" id="MCC8405385.1"/>
    </source>
</evidence>
<name>A0ABS8KL03_9BURK</name>
<protein>
    <recommendedName>
        <fullName evidence="1">CdiI immunity protein domain-containing protein</fullName>
    </recommendedName>
</protein>
<dbReference type="InterPro" id="IPR041129">
    <property type="entry name" value="CdiI_2"/>
</dbReference>
<reference evidence="2 3" key="1">
    <citation type="submission" date="2021-11" db="EMBL/GenBank/DDBJ databases">
        <authorList>
            <person name="Oh E.-T."/>
            <person name="Kim S.-B."/>
        </authorList>
    </citation>
    <scope>NUCLEOTIDE SEQUENCE [LARGE SCALE GENOMIC DNA]</scope>
    <source>
        <strain evidence="2 3">MMS20-SJTN17</strain>
    </source>
</reference>
<gene>
    <name evidence="2" type="ORF">LJ655_26620</name>
</gene>
<feature type="domain" description="CdiI immunity protein" evidence="1">
    <location>
        <begin position="6"/>
        <end position="93"/>
    </location>
</feature>
<dbReference type="Pfam" id="PF18593">
    <property type="entry name" value="CdiI_2"/>
    <property type="match status" value="1"/>
</dbReference>
<dbReference type="Proteomes" id="UP001430614">
    <property type="component" value="Unassembled WGS sequence"/>
</dbReference>
<evidence type="ECO:0000313" key="3">
    <source>
        <dbReference type="Proteomes" id="UP001430614"/>
    </source>
</evidence>
<accession>A0ABS8KL03</accession>
<dbReference type="RefSeq" id="WP_230564155.1">
    <property type="nucleotide sequence ID" value="NZ_JAJITC010000019.1"/>
</dbReference>
<dbReference type="EMBL" id="JAJITC010000019">
    <property type="protein sequence ID" value="MCC8405385.1"/>
    <property type="molecule type" value="Genomic_DNA"/>
</dbReference>
<proteinExistence type="predicted"/>
<comment type="caution">
    <text evidence="2">The sequence shown here is derived from an EMBL/GenBank/DDBJ whole genome shotgun (WGS) entry which is preliminary data.</text>
</comment>
<keyword evidence="3" id="KW-1185">Reference proteome</keyword>